<evidence type="ECO:0000313" key="2">
    <source>
        <dbReference type="Proteomes" id="UP000054928"/>
    </source>
</evidence>
<dbReference type="Proteomes" id="UP000054928">
    <property type="component" value="Unassembled WGS sequence"/>
</dbReference>
<accession>A0A0P1B6S6</accession>
<reference evidence="2" key="1">
    <citation type="submission" date="2014-09" db="EMBL/GenBank/DDBJ databases">
        <authorList>
            <person name="Sharma Rahul"/>
            <person name="Thines Marco"/>
        </authorList>
    </citation>
    <scope>NUCLEOTIDE SEQUENCE [LARGE SCALE GENOMIC DNA]</scope>
</reference>
<proteinExistence type="predicted"/>
<dbReference type="RefSeq" id="XP_024586155.1">
    <property type="nucleotide sequence ID" value="XM_024721014.1"/>
</dbReference>
<dbReference type="AlphaFoldDB" id="A0A0P1B6S6"/>
<dbReference type="GeneID" id="36402587"/>
<dbReference type="EMBL" id="CCYD01003092">
    <property type="protein sequence ID" value="CEG49786.1"/>
    <property type="molecule type" value="Genomic_DNA"/>
</dbReference>
<keyword evidence="2" id="KW-1185">Reference proteome</keyword>
<name>A0A0P1B6S6_PLAHL</name>
<evidence type="ECO:0000313" key="1">
    <source>
        <dbReference type="EMBL" id="CEG49786.1"/>
    </source>
</evidence>
<protein>
    <submittedName>
        <fullName evidence="1">Uncharacterized protein</fullName>
    </submittedName>
</protein>
<sequence>MRYNAHLGDTYMLIVAAVREMTFGKMMLAIAHLVEKAEGSWHQNLKDSGATQFRNQGTVANRGPILDVAHVDPRWKALVQKKIQNANGELGKSRIQADSSDDEHFCPSQGPASPGFNLSVVHLLYETGRGHQAIRYTHTDVYAKKIARYLGGIEDERSVPCVRVVVNNEGGPANKGTTDAAAIGSAFVSV</sequence>
<organism evidence="1 2">
    <name type="scientific">Plasmopara halstedii</name>
    <name type="common">Downy mildew of sunflower</name>
    <dbReference type="NCBI Taxonomy" id="4781"/>
    <lineage>
        <taxon>Eukaryota</taxon>
        <taxon>Sar</taxon>
        <taxon>Stramenopiles</taxon>
        <taxon>Oomycota</taxon>
        <taxon>Peronosporomycetes</taxon>
        <taxon>Peronosporales</taxon>
        <taxon>Peronosporaceae</taxon>
        <taxon>Plasmopara</taxon>
    </lineage>
</organism>